<gene>
    <name evidence="6" type="ORF">SSEG_02580</name>
</gene>
<dbReference type="Gene3D" id="3.30.450.40">
    <property type="match status" value="1"/>
</dbReference>
<dbReference type="InterPro" id="IPR005561">
    <property type="entry name" value="ANTAR"/>
</dbReference>
<dbReference type="EMBL" id="CM000951">
    <property type="protein sequence ID" value="EDY56164.1"/>
    <property type="molecule type" value="Genomic_DNA"/>
</dbReference>
<evidence type="ECO:0000256" key="1">
    <source>
        <dbReference type="ARBA" id="ARBA00023015"/>
    </source>
</evidence>
<dbReference type="InterPro" id="IPR036388">
    <property type="entry name" value="WH-like_DNA-bd_sf"/>
</dbReference>
<keyword evidence="2" id="KW-0804">Transcription</keyword>
<dbReference type="Gene3D" id="1.10.10.10">
    <property type="entry name" value="Winged helix-like DNA-binding domain superfamily/Winged helix DNA-binding domain"/>
    <property type="match status" value="1"/>
</dbReference>
<sequence>MPPTDDRGDIHGDEPGPSPGSGGEAGAFAGPDNVSGSFGTPGDESRRTTEREGGGGRVRRDERDRGVGRGRETRHPREAHPAHEAGHAGEPDQVRVSDVLAEGARGADPAEIPGKLCVAAVRLLPVADASVSLRSNGMPVQLSSSSARAAHLADLQATLGDGPCTSAAKTRAAVLATDLTSGPDADRWPVFAQQATAAGVRAVYAMPLGNDTVCVGTLDLYRDVPGGLTRREVRIAELVASVMTVALTALARGQENGPADDLWLSGLGKAHDEVYQAVGMIMVQLGVDSDEALARLRADAFADSRTAPEVAHDVVWHLKRFDRD</sequence>
<evidence type="ECO:0000313" key="6">
    <source>
        <dbReference type="EMBL" id="EDY56164.1"/>
    </source>
</evidence>
<dbReference type="Pfam" id="PF03861">
    <property type="entry name" value="ANTAR"/>
    <property type="match status" value="1"/>
</dbReference>
<dbReference type="RefSeq" id="WP_007383428.1">
    <property type="nucleotide sequence ID" value="NZ_CM000951.1"/>
</dbReference>
<feature type="domain" description="ANTAR" evidence="5">
    <location>
        <begin position="239"/>
        <end position="315"/>
    </location>
</feature>
<feature type="region of interest" description="Disordered" evidence="3">
    <location>
        <begin position="1"/>
        <end position="93"/>
    </location>
</feature>
<dbReference type="InterPro" id="IPR029016">
    <property type="entry name" value="GAF-like_dom_sf"/>
</dbReference>
<dbReference type="SMART" id="SM00065">
    <property type="entry name" value="GAF"/>
    <property type="match status" value="1"/>
</dbReference>
<name>B5HTN2_STRX2</name>
<feature type="compositionally biased region" description="Basic and acidic residues" evidence="3">
    <location>
        <begin position="43"/>
        <end position="93"/>
    </location>
</feature>
<feature type="domain" description="GAF" evidence="4">
    <location>
        <begin position="108"/>
        <end position="257"/>
    </location>
</feature>
<dbReference type="Pfam" id="PF01590">
    <property type="entry name" value="GAF"/>
    <property type="match status" value="1"/>
</dbReference>
<dbReference type="SUPFAM" id="SSF55781">
    <property type="entry name" value="GAF domain-like"/>
    <property type="match status" value="1"/>
</dbReference>
<dbReference type="AlphaFoldDB" id="B5HTN2"/>
<proteinExistence type="predicted"/>
<dbReference type="HOGENOM" id="CLU_074354_1_0_11"/>
<dbReference type="InterPro" id="IPR003018">
    <property type="entry name" value="GAF"/>
</dbReference>
<dbReference type="Proteomes" id="UP000002785">
    <property type="component" value="Chromosome"/>
</dbReference>
<evidence type="ECO:0000256" key="3">
    <source>
        <dbReference type="SAM" id="MobiDB-lite"/>
    </source>
</evidence>
<keyword evidence="7" id="KW-1185">Reference proteome</keyword>
<evidence type="ECO:0000256" key="2">
    <source>
        <dbReference type="ARBA" id="ARBA00023163"/>
    </source>
</evidence>
<keyword evidence="1" id="KW-0805">Transcription regulation</keyword>
<evidence type="ECO:0000313" key="7">
    <source>
        <dbReference type="Proteomes" id="UP000002785"/>
    </source>
</evidence>
<reference evidence="6" key="1">
    <citation type="submission" date="2009-10" db="EMBL/GenBank/DDBJ databases">
        <title>The genome sequence of Streptomyces sviceus strain ATCC 29083.</title>
        <authorList>
            <consortium name="The Broad Institute Genome Sequencing Platform"/>
            <consortium name="Broad Institute Microbial Sequencing Center"/>
            <person name="Fischbach M."/>
            <person name="Godfrey P."/>
            <person name="Ward D."/>
            <person name="Young S."/>
            <person name="Zeng Q."/>
            <person name="Koehrsen M."/>
            <person name="Alvarado L."/>
            <person name="Berlin A.M."/>
            <person name="Bochicchio J."/>
            <person name="Borenstein D."/>
            <person name="Chapman S.B."/>
            <person name="Chen Z."/>
            <person name="Engels R."/>
            <person name="Freedman E."/>
            <person name="Gellesch M."/>
            <person name="Goldberg J."/>
            <person name="Griggs A."/>
            <person name="Gujja S."/>
            <person name="Heilman E.R."/>
            <person name="Heiman D.I."/>
            <person name="Hepburn T.A."/>
            <person name="Howarth C."/>
            <person name="Jen D."/>
            <person name="Larson L."/>
            <person name="Lewis B."/>
            <person name="Mehta T."/>
            <person name="Park D."/>
            <person name="Pearson M."/>
            <person name="Richards J."/>
            <person name="Roberts A."/>
            <person name="Saif S."/>
            <person name="Shea T.D."/>
            <person name="Shenoy N."/>
            <person name="Sisk P."/>
            <person name="Stolte C."/>
            <person name="Sykes S.N."/>
            <person name="Thomson T."/>
            <person name="Walk T."/>
            <person name="White J."/>
            <person name="Yandava C."/>
            <person name="Straight P."/>
            <person name="Clardy J."/>
            <person name="Hung D."/>
            <person name="Kolter R."/>
            <person name="Mekalanos J."/>
            <person name="Walker S."/>
            <person name="Walsh C.T."/>
            <person name="Wieland-Brown L.C."/>
            <person name="Haas B."/>
            <person name="Nusbaum C."/>
            <person name="Birren B."/>
        </authorList>
    </citation>
    <scope>NUCLEOTIDE SEQUENCE [LARGE SCALE GENOMIC DNA]</scope>
    <source>
        <strain evidence="6">ATCC 29083</strain>
    </source>
</reference>
<evidence type="ECO:0000259" key="5">
    <source>
        <dbReference type="SMART" id="SM01012"/>
    </source>
</evidence>
<protein>
    <submittedName>
        <fullName evidence="6">GAF domain-containing protein</fullName>
    </submittedName>
</protein>
<evidence type="ECO:0000259" key="4">
    <source>
        <dbReference type="SMART" id="SM00065"/>
    </source>
</evidence>
<accession>B5HTN2</accession>
<organism evidence="6 7">
    <name type="scientific">Streptomyces sviceus (strain ATCC 29083 / DSM 924 / JCM 4929 / NBRC 13980 / NCIMB 11184 / NRRL 5439 / UC 5370)</name>
    <dbReference type="NCBI Taxonomy" id="463191"/>
    <lineage>
        <taxon>Bacteria</taxon>
        <taxon>Bacillati</taxon>
        <taxon>Actinomycetota</taxon>
        <taxon>Actinomycetes</taxon>
        <taxon>Kitasatosporales</taxon>
        <taxon>Streptomycetaceae</taxon>
        <taxon>Streptomyces</taxon>
    </lineage>
</organism>
<dbReference type="GO" id="GO:0003723">
    <property type="term" value="F:RNA binding"/>
    <property type="evidence" value="ECO:0007669"/>
    <property type="project" value="InterPro"/>
</dbReference>
<dbReference type="SMART" id="SM01012">
    <property type="entry name" value="ANTAR"/>
    <property type="match status" value="1"/>
</dbReference>
<dbReference type="eggNOG" id="COG2203">
    <property type="taxonomic scope" value="Bacteria"/>
</dbReference>
<feature type="compositionally biased region" description="Basic and acidic residues" evidence="3">
    <location>
        <begin position="1"/>
        <end position="14"/>
    </location>
</feature>